<gene>
    <name evidence="2" type="ORF">M0638_00900</name>
</gene>
<reference evidence="2" key="1">
    <citation type="submission" date="2022-04" db="EMBL/GenBank/DDBJ databases">
        <title>Roseomonas acroporae sp. nov., isolated from coral Acropora digitifera.</title>
        <authorList>
            <person name="Sun H."/>
        </authorList>
    </citation>
    <scope>NUCLEOTIDE SEQUENCE</scope>
    <source>
        <strain evidence="2">NAR14</strain>
    </source>
</reference>
<dbReference type="Gene3D" id="3.30.530.20">
    <property type="match status" value="1"/>
</dbReference>
<evidence type="ECO:0000256" key="1">
    <source>
        <dbReference type="SAM" id="MobiDB-lite"/>
    </source>
</evidence>
<dbReference type="SUPFAM" id="SSF55961">
    <property type="entry name" value="Bet v1-like"/>
    <property type="match status" value="1"/>
</dbReference>
<keyword evidence="3" id="KW-1185">Reference proteome</keyword>
<dbReference type="AlphaFoldDB" id="A0A9X2BRT5"/>
<accession>A0A9X2BRT5</accession>
<evidence type="ECO:0000313" key="2">
    <source>
        <dbReference type="EMBL" id="MCK8782938.1"/>
    </source>
</evidence>
<dbReference type="RefSeq" id="WP_248665067.1">
    <property type="nucleotide sequence ID" value="NZ_JALPRX010000003.1"/>
</dbReference>
<dbReference type="InterPro" id="IPR019587">
    <property type="entry name" value="Polyketide_cyclase/dehydratase"/>
</dbReference>
<feature type="compositionally biased region" description="Basic and acidic residues" evidence="1">
    <location>
        <begin position="145"/>
        <end position="161"/>
    </location>
</feature>
<dbReference type="Pfam" id="PF10604">
    <property type="entry name" value="Polyketide_cyc2"/>
    <property type="match status" value="1"/>
</dbReference>
<proteinExistence type="predicted"/>
<dbReference type="EMBL" id="JALPRX010000003">
    <property type="protein sequence ID" value="MCK8782938.1"/>
    <property type="molecule type" value="Genomic_DNA"/>
</dbReference>
<protein>
    <submittedName>
        <fullName evidence="2">SRPBCC family protein</fullName>
    </submittedName>
</protein>
<sequence>MAEYTSRIAIDRPAGAVFGFVSEVANMPRFLPTVRRATAQGPGRVVMEGESHGHSYRADGWIEADAAARRLRWGSDGEHDYAGTLDVHQRGGSHSDVEVRLHLTAPGRDFPREAVQAELEEAMQRLKQTLENEAQPPASGPVSLDPDHRVRDDAETRDSRPFGHSATMNPGDL</sequence>
<dbReference type="InterPro" id="IPR023393">
    <property type="entry name" value="START-like_dom_sf"/>
</dbReference>
<organism evidence="2 3">
    <name type="scientific">Roseomonas acroporae</name>
    <dbReference type="NCBI Taxonomy" id="2937791"/>
    <lineage>
        <taxon>Bacteria</taxon>
        <taxon>Pseudomonadati</taxon>
        <taxon>Pseudomonadota</taxon>
        <taxon>Alphaproteobacteria</taxon>
        <taxon>Acetobacterales</taxon>
        <taxon>Roseomonadaceae</taxon>
        <taxon>Roseomonas</taxon>
    </lineage>
</organism>
<dbReference type="Proteomes" id="UP001139516">
    <property type="component" value="Unassembled WGS sequence"/>
</dbReference>
<comment type="caution">
    <text evidence="2">The sequence shown here is derived from an EMBL/GenBank/DDBJ whole genome shotgun (WGS) entry which is preliminary data.</text>
</comment>
<name>A0A9X2BRT5_9PROT</name>
<evidence type="ECO:0000313" key="3">
    <source>
        <dbReference type="Proteomes" id="UP001139516"/>
    </source>
</evidence>
<feature type="region of interest" description="Disordered" evidence="1">
    <location>
        <begin position="128"/>
        <end position="173"/>
    </location>
</feature>